<evidence type="ECO:0008006" key="12">
    <source>
        <dbReference type="Google" id="ProtNLM"/>
    </source>
</evidence>
<feature type="domain" description="HAMP" evidence="10">
    <location>
        <begin position="202"/>
        <end position="255"/>
    </location>
</feature>
<evidence type="ECO:0000313" key="11">
    <source>
        <dbReference type="EMBL" id="QEA05510.1"/>
    </source>
</evidence>
<dbReference type="Pfam" id="PF13675">
    <property type="entry name" value="PilJ"/>
    <property type="match status" value="1"/>
</dbReference>
<dbReference type="GO" id="GO:0006935">
    <property type="term" value="P:chemotaxis"/>
    <property type="evidence" value="ECO:0007669"/>
    <property type="project" value="InterPro"/>
</dbReference>
<comment type="subcellular location">
    <subcellularLocation>
        <location evidence="1">Membrane</location>
        <topology evidence="1">Multi-pass membrane protein</topology>
    </subcellularLocation>
</comment>
<dbReference type="PRINTS" id="PR00260">
    <property type="entry name" value="CHEMTRNSDUCR"/>
</dbReference>
<dbReference type="CDD" id="cd06225">
    <property type="entry name" value="HAMP"/>
    <property type="match status" value="1"/>
</dbReference>
<dbReference type="Pfam" id="PF00015">
    <property type="entry name" value="MCPsignal"/>
    <property type="match status" value="1"/>
</dbReference>
<dbReference type="CDD" id="cd11386">
    <property type="entry name" value="MCP_signal"/>
    <property type="match status" value="1"/>
</dbReference>
<proteinExistence type="inferred from homology"/>
<dbReference type="InterPro" id="IPR004089">
    <property type="entry name" value="MCPsignal_dom"/>
</dbReference>
<dbReference type="SMART" id="SM00283">
    <property type="entry name" value="MA"/>
    <property type="match status" value="1"/>
</dbReference>
<sequence length="534" mass="58000">MMQGHFGHAIQRVLRGVGLRTLGRQFLASYALIAVFALATVASLYFSLGSSATAVDIAGRQRMLSQRVAKEAVMAVQGVGSREDVEKTIALFESSHRKLLQGDPGMGIEPVQDPAIRDQLREVQSLWQRYRGDIQAYLDEPTNDGLQAIHERAPVVLREMNAGVGMMAEASNQAVREQQFIAVGTALAILLVALLSWFGGVNPLMQRIERLRGRLWSVGDGDFSRPLEVEYEDNELGHMYTAYNRMLEQVGEIVQGVHGTVRRVSENAETIAAALQRTEGDVGRQHSDIDQVATAVNEMASTVQEVARSTNQAAEAAGEADGEARNGQQIGRRTVESIEALAGQVEQAGTAMDKLATDSQEVGQVLEVIRGISEQTNLLALNAAIEAARAGEQGRGFAVVAEEVRTLARRTQDSTEEVRQIIERLQSQAQEASEVIARSRENARTGLAQTNEAGTALDGIVHAVGTITDMNSQIATGAEEQSHVAEEIDQNISRIAEVSDQTARAARENVQAMEEIRREVGELQTLVMDLRTGT</sequence>
<dbReference type="PROSITE" id="PS50111">
    <property type="entry name" value="CHEMOTAXIS_TRANSDUC_2"/>
    <property type="match status" value="1"/>
</dbReference>
<name>A0A5B8R9S5_9ZZZZ</name>
<dbReference type="EMBL" id="MN079103">
    <property type="protein sequence ID" value="QEA05510.1"/>
    <property type="molecule type" value="Genomic_DNA"/>
</dbReference>
<dbReference type="Pfam" id="PF00672">
    <property type="entry name" value="HAMP"/>
    <property type="match status" value="1"/>
</dbReference>
<protein>
    <recommendedName>
        <fullName evidence="12">Methyl-accepting chemotaxis protein</fullName>
    </recommendedName>
</protein>
<dbReference type="SMART" id="SM00304">
    <property type="entry name" value="HAMP"/>
    <property type="match status" value="2"/>
</dbReference>
<keyword evidence="5" id="KW-0807">Transducer</keyword>
<keyword evidence="3 8" id="KW-1133">Transmembrane helix</keyword>
<accession>A0A5B8R9S5</accession>
<dbReference type="GO" id="GO:0007165">
    <property type="term" value="P:signal transduction"/>
    <property type="evidence" value="ECO:0007669"/>
    <property type="project" value="UniProtKB-KW"/>
</dbReference>
<dbReference type="GO" id="GO:0016020">
    <property type="term" value="C:membrane"/>
    <property type="evidence" value="ECO:0007669"/>
    <property type="project" value="UniProtKB-SubCell"/>
</dbReference>
<dbReference type="GO" id="GO:0004888">
    <property type="term" value="F:transmembrane signaling receptor activity"/>
    <property type="evidence" value="ECO:0007669"/>
    <property type="project" value="InterPro"/>
</dbReference>
<evidence type="ECO:0000259" key="9">
    <source>
        <dbReference type="PROSITE" id="PS50111"/>
    </source>
</evidence>
<dbReference type="PROSITE" id="PS50885">
    <property type="entry name" value="HAMP"/>
    <property type="match status" value="1"/>
</dbReference>
<dbReference type="InterPro" id="IPR003660">
    <property type="entry name" value="HAMP_dom"/>
</dbReference>
<feature type="coiled-coil region" evidence="7">
    <location>
        <begin position="415"/>
        <end position="442"/>
    </location>
</feature>
<evidence type="ECO:0000256" key="1">
    <source>
        <dbReference type="ARBA" id="ARBA00004141"/>
    </source>
</evidence>
<dbReference type="SUPFAM" id="SSF58104">
    <property type="entry name" value="Methyl-accepting chemotaxis protein (MCP) signaling domain"/>
    <property type="match status" value="1"/>
</dbReference>
<dbReference type="InterPro" id="IPR004090">
    <property type="entry name" value="Chemotax_Me-accpt_rcpt"/>
</dbReference>
<evidence type="ECO:0000256" key="4">
    <source>
        <dbReference type="ARBA" id="ARBA00023136"/>
    </source>
</evidence>
<organism evidence="11">
    <name type="scientific">uncultured organism</name>
    <dbReference type="NCBI Taxonomy" id="155900"/>
    <lineage>
        <taxon>unclassified sequences</taxon>
        <taxon>environmental samples</taxon>
    </lineage>
</organism>
<dbReference type="PANTHER" id="PTHR32089:SF119">
    <property type="entry name" value="METHYL-ACCEPTING CHEMOTAXIS PROTEIN CTPL"/>
    <property type="match status" value="1"/>
</dbReference>
<feature type="transmembrane region" description="Helical" evidence="8">
    <location>
        <begin position="180"/>
        <end position="200"/>
    </location>
</feature>
<dbReference type="Gene3D" id="1.10.287.950">
    <property type="entry name" value="Methyl-accepting chemotaxis protein"/>
    <property type="match status" value="1"/>
</dbReference>
<comment type="similarity">
    <text evidence="6">Belongs to the methyl-accepting chemotaxis (MCP) protein family.</text>
</comment>
<evidence type="ECO:0000256" key="3">
    <source>
        <dbReference type="ARBA" id="ARBA00022989"/>
    </source>
</evidence>
<reference evidence="11" key="1">
    <citation type="submission" date="2019-06" db="EMBL/GenBank/DDBJ databases">
        <authorList>
            <person name="Murdoch R.W."/>
            <person name="Fathepure B."/>
        </authorList>
    </citation>
    <scope>NUCLEOTIDE SEQUENCE</scope>
</reference>
<evidence type="ECO:0000259" key="10">
    <source>
        <dbReference type="PROSITE" id="PS50885"/>
    </source>
</evidence>
<gene>
    <name evidence="11" type="ORF">KBTEX_01833</name>
</gene>
<evidence type="ECO:0000256" key="5">
    <source>
        <dbReference type="ARBA" id="ARBA00023224"/>
    </source>
</evidence>
<dbReference type="InterPro" id="IPR029095">
    <property type="entry name" value="NarX-like_N"/>
</dbReference>
<feature type="transmembrane region" description="Helical" evidence="8">
    <location>
        <begin position="27"/>
        <end position="48"/>
    </location>
</feature>
<feature type="domain" description="Methyl-accepting transducer" evidence="9">
    <location>
        <begin position="260"/>
        <end position="496"/>
    </location>
</feature>
<keyword evidence="4 8" id="KW-0472">Membrane</keyword>
<keyword evidence="7" id="KW-0175">Coiled coil</keyword>
<dbReference type="FunFam" id="1.10.287.950:FF:000001">
    <property type="entry name" value="Methyl-accepting chemotaxis sensory transducer"/>
    <property type="match status" value="1"/>
</dbReference>
<evidence type="ECO:0000256" key="2">
    <source>
        <dbReference type="ARBA" id="ARBA00022692"/>
    </source>
</evidence>
<dbReference type="PANTHER" id="PTHR32089">
    <property type="entry name" value="METHYL-ACCEPTING CHEMOTAXIS PROTEIN MCPB"/>
    <property type="match status" value="1"/>
</dbReference>
<evidence type="ECO:0000256" key="8">
    <source>
        <dbReference type="SAM" id="Phobius"/>
    </source>
</evidence>
<keyword evidence="2 8" id="KW-0812">Transmembrane</keyword>
<dbReference type="AlphaFoldDB" id="A0A5B8R9S5"/>
<evidence type="ECO:0000256" key="6">
    <source>
        <dbReference type="ARBA" id="ARBA00029447"/>
    </source>
</evidence>
<evidence type="ECO:0000256" key="7">
    <source>
        <dbReference type="SAM" id="Coils"/>
    </source>
</evidence>